<evidence type="ECO:0000256" key="1">
    <source>
        <dbReference type="ARBA" id="ARBA00000085"/>
    </source>
</evidence>
<accession>A0A926VE32</accession>
<dbReference type="PROSITE" id="PS50109">
    <property type="entry name" value="HIS_KIN"/>
    <property type="match status" value="1"/>
</dbReference>
<comment type="caution">
    <text evidence="9">The sequence shown here is derived from an EMBL/GenBank/DDBJ whole genome shotgun (WGS) entry which is preliminary data.</text>
</comment>
<dbReference type="Gene3D" id="1.10.287.130">
    <property type="match status" value="1"/>
</dbReference>
<keyword evidence="3" id="KW-0597">Phosphoprotein</keyword>
<reference evidence="9" key="1">
    <citation type="journal article" date="2015" name="ISME J.">
        <title>Draft Genome Sequence of Streptomyces incarnatus NRRL8089, which Produces the Nucleoside Antibiotic Sinefungin.</title>
        <authorList>
            <person name="Oshima K."/>
            <person name="Hattori M."/>
            <person name="Shimizu H."/>
            <person name="Fukuda K."/>
            <person name="Nemoto M."/>
            <person name="Inagaki K."/>
            <person name="Tamura T."/>
        </authorList>
    </citation>
    <scope>NUCLEOTIDE SEQUENCE</scope>
    <source>
        <strain evidence="9">FACHB-1375</strain>
    </source>
</reference>
<dbReference type="Pfam" id="PF00512">
    <property type="entry name" value="HisKA"/>
    <property type="match status" value="1"/>
</dbReference>
<dbReference type="SUPFAM" id="SSF55874">
    <property type="entry name" value="ATPase domain of HSP90 chaperone/DNA topoisomerase II/histidine kinase"/>
    <property type="match status" value="1"/>
</dbReference>
<dbReference type="InterPro" id="IPR005467">
    <property type="entry name" value="His_kinase_dom"/>
</dbReference>
<keyword evidence="5 9" id="KW-0418">Kinase</keyword>
<feature type="domain" description="Histidine kinase" evidence="8">
    <location>
        <begin position="189"/>
        <end position="456"/>
    </location>
</feature>
<dbReference type="InterPro" id="IPR004358">
    <property type="entry name" value="Sig_transdc_His_kin-like_C"/>
</dbReference>
<dbReference type="CDD" id="cd00075">
    <property type="entry name" value="HATPase"/>
    <property type="match status" value="1"/>
</dbReference>
<proteinExistence type="predicted"/>
<dbReference type="SUPFAM" id="SSF47384">
    <property type="entry name" value="Homodimeric domain of signal transducing histidine kinase"/>
    <property type="match status" value="1"/>
</dbReference>
<name>A0A926VE32_9CYAN</name>
<protein>
    <recommendedName>
        <fullName evidence="2">histidine kinase</fullName>
        <ecNumber evidence="2">2.7.13.3</ecNumber>
    </recommendedName>
</protein>
<evidence type="ECO:0000256" key="6">
    <source>
        <dbReference type="ARBA" id="ARBA00023012"/>
    </source>
</evidence>
<dbReference type="Proteomes" id="UP000641646">
    <property type="component" value="Unassembled WGS sequence"/>
</dbReference>
<dbReference type="PANTHER" id="PTHR43711">
    <property type="entry name" value="TWO-COMPONENT HISTIDINE KINASE"/>
    <property type="match status" value="1"/>
</dbReference>
<dbReference type="AlphaFoldDB" id="A0A926VE32"/>
<dbReference type="SMART" id="SM00387">
    <property type="entry name" value="HATPase_c"/>
    <property type="match status" value="1"/>
</dbReference>
<dbReference type="InterPro" id="IPR050736">
    <property type="entry name" value="Sensor_HK_Regulatory"/>
</dbReference>
<evidence type="ECO:0000256" key="7">
    <source>
        <dbReference type="SAM" id="MobiDB-lite"/>
    </source>
</evidence>
<evidence type="ECO:0000313" key="10">
    <source>
        <dbReference type="Proteomes" id="UP000641646"/>
    </source>
</evidence>
<dbReference type="InterPro" id="IPR036890">
    <property type="entry name" value="HATPase_C_sf"/>
</dbReference>
<dbReference type="GO" id="GO:0000155">
    <property type="term" value="F:phosphorelay sensor kinase activity"/>
    <property type="evidence" value="ECO:0007669"/>
    <property type="project" value="InterPro"/>
</dbReference>
<gene>
    <name evidence="9" type="ORF">H6G03_14240</name>
</gene>
<sequence>MLMPASSEFVALCQAQVALLTQALGATLSVVYLTEEFVEGQEAKLIPVVAFPEQTVLWQEKDSLALLPDAIERLNNVPRLLSAAPQDSLTPQKSDVGGGDREARQGRNGHTLVQQRQIVLPLIHEGVVMGLLVTSRKDRPWNEQEIMEIERIAHTMAIACILDQRSQWLSQQFSQQQRLQTQQNDLLHNLLHQLRNPLTALRTFGKLLLKRLQLEDANRDIASNILRESDRIQELLQQFDGVVDLTVNDRVSLPTFPELVSVDSKTAVESVTEPPSENKRLLLLPEAGLMGLESLAPCSVTQVLEPLITSAMAIAQERNLKLKADIQSNLPLVKANAKALREVFSNLIDNALKYTPSGGIIYIQAGLERQFPQGRWQGVGVSDTGPGIPPQDLERLFERHYRGVQANTSIPGTGLGLAIARDLVRQMQGEIEVFSPSTHSADGVVGATFIVWLAES</sequence>
<dbReference type="CDD" id="cd00082">
    <property type="entry name" value="HisKA"/>
    <property type="match status" value="1"/>
</dbReference>
<organism evidence="9 10">
    <name type="scientific">Aerosakkonema funiforme FACHB-1375</name>
    <dbReference type="NCBI Taxonomy" id="2949571"/>
    <lineage>
        <taxon>Bacteria</taxon>
        <taxon>Bacillati</taxon>
        <taxon>Cyanobacteriota</taxon>
        <taxon>Cyanophyceae</taxon>
        <taxon>Oscillatoriophycideae</taxon>
        <taxon>Aerosakkonematales</taxon>
        <taxon>Aerosakkonemataceae</taxon>
        <taxon>Aerosakkonema</taxon>
    </lineage>
</organism>
<reference evidence="9" key="2">
    <citation type="submission" date="2020-08" db="EMBL/GenBank/DDBJ databases">
        <authorList>
            <person name="Chen M."/>
            <person name="Teng W."/>
            <person name="Zhao L."/>
            <person name="Hu C."/>
            <person name="Zhou Y."/>
            <person name="Han B."/>
            <person name="Song L."/>
            <person name="Shu W."/>
        </authorList>
    </citation>
    <scope>NUCLEOTIDE SEQUENCE</scope>
    <source>
        <strain evidence="9">FACHB-1375</strain>
    </source>
</reference>
<dbReference type="InterPro" id="IPR003661">
    <property type="entry name" value="HisK_dim/P_dom"/>
</dbReference>
<dbReference type="EC" id="2.7.13.3" evidence="2"/>
<evidence type="ECO:0000256" key="3">
    <source>
        <dbReference type="ARBA" id="ARBA00022553"/>
    </source>
</evidence>
<keyword evidence="10" id="KW-1185">Reference proteome</keyword>
<evidence type="ECO:0000256" key="2">
    <source>
        <dbReference type="ARBA" id="ARBA00012438"/>
    </source>
</evidence>
<comment type="catalytic activity">
    <reaction evidence="1">
        <text>ATP + protein L-histidine = ADP + protein N-phospho-L-histidine.</text>
        <dbReference type="EC" id="2.7.13.3"/>
    </reaction>
</comment>
<evidence type="ECO:0000256" key="4">
    <source>
        <dbReference type="ARBA" id="ARBA00022679"/>
    </source>
</evidence>
<dbReference type="Pfam" id="PF02518">
    <property type="entry name" value="HATPase_c"/>
    <property type="match status" value="1"/>
</dbReference>
<keyword evidence="6" id="KW-0902">Two-component regulatory system</keyword>
<evidence type="ECO:0000256" key="5">
    <source>
        <dbReference type="ARBA" id="ARBA00022777"/>
    </source>
</evidence>
<keyword evidence="4" id="KW-0808">Transferase</keyword>
<dbReference type="InterPro" id="IPR003594">
    <property type="entry name" value="HATPase_dom"/>
</dbReference>
<evidence type="ECO:0000259" key="8">
    <source>
        <dbReference type="PROSITE" id="PS50109"/>
    </source>
</evidence>
<dbReference type="PANTHER" id="PTHR43711:SF26">
    <property type="entry name" value="SENSOR HISTIDINE KINASE RCSC"/>
    <property type="match status" value="1"/>
</dbReference>
<dbReference type="EMBL" id="JACJPW010000033">
    <property type="protein sequence ID" value="MBD2182246.1"/>
    <property type="molecule type" value="Genomic_DNA"/>
</dbReference>
<dbReference type="PRINTS" id="PR00344">
    <property type="entry name" value="BCTRLSENSOR"/>
</dbReference>
<feature type="region of interest" description="Disordered" evidence="7">
    <location>
        <begin position="84"/>
        <end position="108"/>
    </location>
</feature>
<evidence type="ECO:0000313" key="9">
    <source>
        <dbReference type="EMBL" id="MBD2182246.1"/>
    </source>
</evidence>
<dbReference type="InterPro" id="IPR036097">
    <property type="entry name" value="HisK_dim/P_sf"/>
</dbReference>
<dbReference type="SMART" id="SM00388">
    <property type="entry name" value="HisKA"/>
    <property type="match status" value="1"/>
</dbReference>
<dbReference type="Gene3D" id="3.30.565.10">
    <property type="entry name" value="Histidine kinase-like ATPase, C-terminal domain"/>
    <property type="match status" value="1"/>
</dbReference>